<keyword evidence="9" id="KW-1185">Reference proteome</keyword>
<dbReference type="Pfam" id="PF13442">
    <property type="entry name" value="Cytochrome_CBB3"/>
    <property type="match status" value="1"/>
</dbReference>
<evidence type="ECO:0000313" key="8">
    <source>
        <dbReference type="EMBL" id="CAF0704221.1"/>
    </source>
</evidence>
<keyword evidence="6" id="KW-0812">Transmembrane</keyword>
<reference evidence="8" key="1">
    <citation type="submission" date="2021-02" db="EMBL/GenBank/DDBJ databases">
        <authorList>
            <person name="Cremers G."/>
            <person name="Picone N."/>
        </authorList>
    </citation>
    <scope>NUCLEOTIDE SEQUENCE</scope>
    <source>
        <strain evidence="8">PQ17</strain>
    </source>
</reference>
<keyword evidence="3 4" id="KW-0408">Iron</keyword>
<evidence type="ECO:0000256" key="2">
    <source>
        <dbReference type="ARBA" id="ARBA00022723"/>
    </source>
</evidence>
<feature type="transmembrane region" description="Helical" evidence="6">
    <location>
        <begin position="7"/>
        <end position="31"/>
    </location>
</feature>
<dbReference type="Gene3D" id="1.10.760.10">
    <property type="entry name" value="Cytochrome c-like domain"/>
    <property type="match status" value="1"/>
</dbReference>
<proteinExistence type="predicted"/>
<dbReference type="InterPro" id="IPR009056">
    <property type="entry name" value="Cyt_c-like_dom"/>
</dbReference>
<comment type="caution">
    <text evidence="8">The sequence shown here is derived from an EMBL/GenBank/DDBJ whole genome shotgun (WGS) entry which is preliminary data.</text>
</comment>
<keyword evidence="1 4" id="KW-0349">Heme</keyword>
<dbReference type="Proteomes" id="UP000663859">
    <property type="component" value="Unassembled WGS sequence"/>
</dbReference>
<evidence type="ECO:0000313" key="9">
    <source>
        <dbReference type="Proteomes" id="UP000663859"/>
    </source>
</evidence>
<dbReference type="SUPFAM" id="SSF46626">
    <property type="entry name" value="Cytochrome c"/>
    <property type="match status" value="1"/>
</dbReference>
<sequence length="194" mass="22586">MYRAIQILAQWLCCLFALAFLVICGWVYVWIRHGWNAREIPSRAEVVLARTIRWLSIPKEAKEAKNPFAPSPELLKEARRHFADHCALCHANDGSGDTPVGRNLYPKPLDLRSPEVQKETDGELYYIIHNGLRLTGMPAWGEPNEDPDSWKLVLFIRHLPQLTEEEKKEMEKWNPKNPQERAEEEEEEKFLQGQ</sequence>
<dbReference type="GO" id="GO:0020037">
    <property type="term" value="F:heme binding"/>
    <property type="evidence" value="ECO:0007669"/>
    <property type="project" value="InterPro"/>
</dbReference>
<dbReference type="GO" id="GO:0009055">
    <property type="term" value="F:electron transfer activity"/>
    <property type="evidence" value="ECO:0007669"/>
    <property type="project" value="InterPro"/>
</dbReference>
<keyword evidence="6" id="KW-0472">Membrane</keyword>
<organism evidence="8 9">
    <name type="scientific">Candidatus Methylacidithermus pantelleriae</name>
    <dbReference type="NCBI Taxonomy" id="2744239"/>
    <lineage>
        <taxon>Bacteria</taxon>
        <taxon>Pseudomonadati</taxon>
        <taxon>Verrucomicrobiota</taxon>
        <taxon>Methylacidiphilae</taxon>
        <taxon>Methylacidiphilales</taxon>
        <taxon>Methylacidiphilaceae</taxon>
        <taxon>Candidatus Methylacidithermus</taxon>
    </lineage>
</organism>
<feature type="domain" description="Cytochrome c" evidence="7">
    <location>
        <begin position="73"/>
        <end position="160"/>
    </location>
</feature>
<dbReference type="AlphaFoldDB" id="A0A8J2FPN4"/>
<evidence type="ECO:0000256" key="5">
    <source>
        <dbReference type="SAM" id="MobiDB-lite"/>
    </source>
</evidence>
<protein>
    <submittedName>
        <fullName evidence="8">Cytochrome c553</fullName>
    </submittedName>
</protein>
<evidence type="ECO:0000256" key="1">
    <source>
        <dbReference type="ARBA" id="ARBA00022617"/>
    </source>
</evidence>
<evidence type="ECO:0000256" key="4">
    <source>
        <dbReference type="PROSITE-ProRule" id="PRU00433"/>
    </source>
</evidence>
<dbReference type="GO" id="GO:0046872">
    <property type="term" value="F:metal ion binding"/>
    <property type="evidence" value="ECO:0007669"/>
    <property type="project" value="UniProtKB-KW"/>
</dbReference>
<evidence type="ECO:0000256" key="3">
    <source>
        <dbReference type="ARBA" id="ARBA00023004"/>
    </source>
</evidence>
<dbReference type="InterPro" id="IPR036909">
    <property type="entry name" value="Cyt_c-like_dom_sf"/>
</dbReference>
<gene>
    <name evidence="8" type="ORF">MPNT_600003</name>
</gene>
<evidence type="ECO:0000259" key="7">
    <source>
        <dbReference type="PROSITE" id="PS51007"/>
    </source>
</evidence>
<feature type="compositionally biased region" description="Basic and acidic residues" evidence="5">
    <location>
        <begin position="164"/>
        <end position="181"/>
    </location>
</feature>
<keyword evidence="2 4" id="KW-0479">Metal-binding</keyword>
<keyword evidence="6" id="KW-1133">Transmembrane helix</keyword>
<dbReference type="PROSITE" id="PS51007">
    <property type="entry name" value="CYTC"/>
    <property type="match status" value="1"/>
</dbReference>
<evidence type="ECO:0000256" key="6">
    <source>
        <dbReference type="SAM" id="Phobius"/>
    </source>
</evidence>
<name>A0A8J2FPN4_9BACT</name>
<dbReference type="EMBL" id="CAJNOB010000057">
    <property type="protein sequence ID" value="CAF0704221.1"/>
    <property type="molecule type" value="Genomic_DNA"/>
</dbReference>
<accession>A0A8J2FPN4</accession>
<feature type="region of interest" description="Disordered" evidence="5">
    <location>
        <begin position="164"/>
        <end position="194"/>
    </location>
</feature>
<dbReference type="RefSeq" id="WP_174583568.1">
    <property type="nucleotide sequence ID" value="NZ_CAJNOB010000057.1"/>
</dbReference>